<keyword evidence="2" id="KW-1185">Reference proteome</keyword>
<sequence length="112" mass="12635">MTAFDSRQYTFQIFTSSAYYFDLPIAPYYVVVSPQIRDSSSLQMRPCKNTQIDPMSGSVQLLFTFATLPMISWDDDDVIYVTPGPAHIPKPNYADAGRLDRDKSEHFGAVEA</sequence>
<proteinExistence type="predicted"/>
<protein>
    <submittedName>
        <fullName evidence="1">Uncharacterized protein</fullName>
    </submittedName>
</protein>
<evidence type="ECO:0000313" key="2">
    <source>
        <dbReference type="Proteomes" id="UP001239111"/>
    </source>
</evidence>
<name>A0ACC2PW96_9HYME</name>
<gene>
    <name evidence="1" type="ORF">QAD02_023017</name>
</gene>
<reference evidence="1" key="1">
    <citation type="submission" date="2023-04" db="EMBL/GenBank/DDBJ databases">
        <title>A chromosome-level genome assembly of the parasitoid wasp Eretmocerus hayati.</title>
        <authorList>
            <person name="Zhong Y."/>
            <person name="Liu S."/>
            <person name="Liu Y."/>
        </authorList>
    </citation>
    <scope>NUCLEOTIDE SEQUENCE</scope>
    <source>
        <strain evidence="1">ZJU_SS_LIU_2023</strain>
    </source>
</reference>
<dbReference type="Proteomes" id="UP001239111">
    <property type="component" value="Chromosome 1"/>
</dbReference>
<comment type="caution">
    <text evidence="1">The sequence shown here is derived from an EMBL/GenBank/DDBJ whole genome shotgun (WGS) entry which is preliminary data.</text>
</comment>
<accession>A0ACC2PW96</accession>
<dbReference type="EMBL" id="CM056741">
    <property type="protein sequence ID" value="KAJ8687223.1"/>
    <property type="molecule type" value="Genomic_DNA"/>
</dbReference>
<evidence type="ECO:0000313" key="1">
    <source>
        <dbReference type="EMBL" id="KAJ8687223.1"/>
    </source>
</evidence>
<organism evidence="1 2">
    <name type="scientific">Eretmocerus hayati</name>
    <dbReference type="NCBI Taxonomy" id="131215"/>
    <lineage>
        <taxon>Eukaryota</taxon>
        <taxon>Metazoa</taxon>
        <taxon>Ecdysozoa</taxon>
        <taxon>Arthropoda</taxon>
        <taxon>Hexapoda</taxon>
        <taxon>Insecta</taxon>
        <taxon>Pterygota</taxon>
        <taxon>Neoptera</taxon>
        <taxon>Endopterygota</taxon>
        <taxon>Hymenoptera</taxon>
        <taxon>Apocrita</taxon>
        <taxon>Proctotrupomorpha</taxon>
        <taxon>Chalcidoidea</taxon>
        <taxon>Aphelinidae</taxon>
        <taxon>Aphelininae</taxon>
        <taxon>Eretmocerus</taxon>
    </lineage>
</organism>